<dbReference type="Proteomes" id="UP000041254">
    <property type="component" value="Unassembled WGS sequence"/>
</dbReference>
<proteinExistence type="predicted"/>
<dbReference type="EMBL" id="CDMY01000609">
    <property type="protein sequence ID" value="CEM25983.1"/>
    <property type="molecule type" value="Genomic_DNA"/>
</dbReference>
<name>A0A0G4GAI9_VITBC</name>
<keyword evidence="2" id="KW-1185">Reference proteome</keyword>
<dbReference type="AlphaFoldDB" id="A0A0G4GAI9"/>
<evidence type="ECO:0000313" key="1">
    <source>
        <dbReference type="EMBL" id="CEM25983.1"/>
    </source>
</evidence>
<dbReference type="VEuPathDB" id="CryptoDB:Vbra_1254"/>
<sequence length="73" mass="8411">MPSVHYRKDVLVDWRLVRLEHGQFEENLNRPDPLSHYTNKIKSSVGDTALEQLPMGFSQRPSAAYWLARADAT</sequence>
<accession>A0A0G4GAI9</accession>
<gene>
    <name evidence="1" type="ORF">Vbra_1254</name>
</gene>
<reference evidence="1 2" key="1">
    <citation type="submission" date="2014-11" db="EMBL/GenBank/DDBJ databases">
        <authorList>
            <person name="Zhu J."/>
            <person name="Qi W."/>
            <person name="Song R."/>
        </authorList>
    </citation>
    <scope>NUCLEOTIDE SEQUENCE [LARGE SCALE GENOMIC DNA]</scope>
</reference>
<protein>
    <submittedName>
        <fullName evidence="1">Uncharacterized protein</fullName>
    </submittedName>
</protein>
<evidence type="ECO:0000313" key="2">
    <source>
        <dbReference type="Proteomes" id="UP000041254"/>
    </source>
</evidence>
<dbReference type="InParanoid" id="A0A0G4GAI9"/>
<organism evidence="1 2">
    <name type="scientific">Vitrella brassicaformis (strain CCMP3155)</name>
    <dbReference type="NCBI Taxonomy" id="1169540"/>
    <lineage>
        <taxon>Eukaryota</taxon>
        <taxon>Sar</taxon>
        <taxon>Alveolata</taxon>
        <taxon>Colpodellida</taxon>
        <taxon>Vitrellaceae</taxon>
        <taxon>Vitrella</taxon>
    </lineage>
</organism>